<comment type="caution">
    <text evidence="3">The sequence shown here is derived from an EMBL/GenBank/DDBJ whole genome shotgun (WGS) entry which is preliminary data.</text>
</comment>
<feature type="region of interest" description="Disordered" evidence="1">
    <location>
        <begin position="177"/>
        <end position="214"/>
    </location>
</feature>
<feature type="transmembrane region" description="Helical" evidence="2">
    <location>
        <begin position="74"/>
        <end position="100"/>
    </location>
</feature>
<dbReference type="Pfam" id="PF05656">
    <property type="entry name" value="DUF805"/>
    <property type="match status" value="1"/>
</dbReference>
<reference evidence="3" key="1">
    <citation type="submission" date="2023-06" db="EMBL/GenBank/DDBJ databases">
        <title>SYSU T00b26.</title>
        <authorList>
            <person name="Gao L."/>
            <person name="Fang B.-Z."/>
            <person name="Li W.-J."/>
        </authorList>
    </citation>
    <scope>NUCLEOTIDE SEQUENCE</scope>
    <source>
        <strain evidence="3">SYSU T00b26</strain>
    </source>
</reference>
<dbReference type="Proteomes" id="UP001172738">
    <property type="component" value="Unassembled WGS sequence"/>
</dbReference>
<keyword evidence="2" id="KW-1133">Transmembrane helix</keyword>
<accession>A0ABT8G404</accession>
<organism evidence="3 4">
    <name type="scientific">Demequina zhanjiangensis</name>
    <dbReference type="NCBI Taxonomy" id="3051659"/>
    <lineage>
        <taxon>Bacteria</taxon>
        <taxon>Bacillati</taxon>
        <taxon>Actinomycetota</taxon>
        <taxon>Actinomycetes</taxon>
        <taxon>Micrococcales</taxon>
        <taxon>Demequinaceae</taxon>
        <taxon>Demequina</taxon>
    </lineage>
</organism>
<evidence type="ECO:0000313" key="3">
    <source>
        <dbReference type="EMBL" id="MDN4473858.1"/>
    </source>
</evidence>
<sequence>MGFVEAVRTGFSKYVDFDGRARRSEYWWWALFQGLLLVVLQAIVIITVFIAFVPLLTQVAADGTLEPDAFGATVWLPVAITWALLAIVQLGLLLPGLAVSVRRLHDMGRSGWWYWISAVPGGSIVLIVFAVQDSHPGPNEYGENPKGIAAAWPPAPYAAAYPAPYAAAPTGPAYGPVPTPGALAVEPGRPTASAAPPIPPPTPPAAPPDAGARP</sequence>
<keyword evidence="2" id="KW-0812">Transmembrane</keyword>
<keyword evidence="2" id="KW-0472">Membrane</keyword>
<protein>
    <submittedName>
        <fullName evidence="3">DUF805 domain-containing protein</fullName>
    </submittedName>
</protein>
<evidence type="ECO:0000256" key="1">
    <source>
        <dbReference type="SAM" id="MobiDB-lite"/>
    </source>
</evidence>
<feature type="transmembrane region" description="Helical" evidence="2">
    <location>
        <begin position="26"/>
        <end position="54"/>
    </location>
</feature>
<dbReference type="EMBL" id="JAUHPV010000008">
    <property type="protein sequence ID" value="MDN4473858.1"/>
    <property type="molecule type" value="Genomic_DNA"/>
</dbReference>
<keyword evidence="4" id="KW-1185">Reference proteome</keyword>
<proteinExistence type="predicted"/>
<evidence type="ECO:0000313" key="4">
    <source>
        <dbReference type="Proteomes" id="UP001172738"/>
    </source>
</evidence>
<gene>
    <name evidence="3" type="ORF">QQX04_12705</name>
</gene>
<dbReference type="InterPro" id="IPR008523">
    <property type="entry name" value="DUF805"/>
</dbReference>
<feature type="transmembrane region" description="Helical" evidence="2">
    <location>
        <begin position="112"/>
        <end position="131"/>
    </location>
</feature>
<evidence type="ECO:0000256" key="2">
    <source>
        <dbReference type="SAM" id="Phobius"/>
    </source>
</evidence>
<dbReference type="PANTHER" id="PTHR34980">
    <property type="entry name" value="INNER MEMBRANE PROTEIN-RELATED-RELATED"/>
    <property type="match status" value="1"/>
</dbReference>
<name>A0ABT8G404_9MICO</name>
<dbReference type="PANTHER" id="PTHR34980:SF2">
    <property type="entry name" value="INNER MEMBRANE PROTEIN YHAH-RELATED"/>
    <property type="match status" value="1"/>
</dbReference>
<dbReference type="RefSeq" id="WP_301129792.1">
    <property type="nucleotide sequence ID" value="NZ_JAUHPV010000008.1"/>
</dbReference>
<feature type="compositionally biased region" description="Pro residues" evidence="1">
    <location>
        <begin position="196"/>
        <end position="207"/>
    </location>
</feature>